<sequence length="79" mass="9108">MASHAIILLVKKKSSKRTLKKTLEPSLRSFSFSLHLNLLLPRLLILSLLSPSSSPTYLILRLCYWSWPSEVGDYKRCNF</sequence>
<reference evidence="2" key="1">
    <citation type="journal article" date="2023" name="G3 (Bethesda)">
        <title>Genome assembly and association tests identify interacting loci associated with vigor, precocity, and sex in interspecific pistachio rootstocks.</title>
        <authorList>
            <person name="Palmer W."/>
            <person name="Jacygrad E."/>
            <person name="Sagayaradj S."/>
            <person name="Cavanaugh K."/>
            <person name="Han R."/>
            <person name="Bertier L."/>
            <person name="Beede B."/>
            <person name="Kafkas S."/>
            <person name="Golino D."/>
            <person name="Preece J."/>
            <person name="Michelmore R."/>
        </authorList>
    </citation>
    <scope>NUCLEOTIDE SEQUENCE [LARGE SCALE GENOMIC DNA]</scope>
</reference>
<gene>
    <name evidence="1" type="ORF">Patl1_01928</name>
</gene>
<organism evidence="1 2">
    <name type="scientific">Pistacia atlantica</name>
    <dbReference type="NCBI Taxonomy" id="434234"/>
    <lineage>
        <taxon>Eukaryota</taxon>
        <taxon>Viridiplantae</taxon>
        <taxon>Streptophyta</taxon>
        <taxon>Embryophyta</taxon>
        <taxon>Tracheophyta</taxon>
        <taxon>Spermatophyta</taxon>
        <taxon>Magnoliopsida</taxon>
        <taxon>eudicotyledons</taxon>
        <taxon>Gunneridae</taxon>
        <taxon>Pentapetalae</taxon>
        <taxon>rosids</taxon>
        <taxon>malvids</taxon>
        <taxon>Sapindales</taxon>
        <taxon>Anacardiaceae</taxon>
        <taxon>Pistacia</taxon>
    </lineage>
</organism>
<dbReference type="EMBL" id="CM047897">
    <property type="protein sequence ID" value="KAJ0111545.1"/>
    <property type="molecule type" value="Genomic_DNA"/>
</dbReference>
<comment type="caution">
    <text evidence="1">The sequence shown here is derived from an EMBL/GenBank/DDBJ whole genome shotgun (WGS) entry which is preliminary data.</text>
</comment>
<proteinExistence type="predicted"/>
<dbReference type="Proteomes" id="UP001164250">
    <property type="component" value="Chromosome 1"/>
</dbReference>
<evidence type="ECO:0000313" key="2">
    <source>
        <dbReference type="Proteomes" id="UP001164250"/>
    </source>
</evidence>
<evidence type="ECO:0000313" key="1">
    <source>
        <dbReference type="EMBL" id="KAJ0111545.1"/>
    </source>
</evidence>
<accession>A0ACC1C766</accession>
<protein>
    <submittedName>
        <fullName evidence="1">Uncharacterized protein</fullName>
    </submittedName>
</protein>
<name>A0ACC1C766_9ROSI</name>
<keyword evidence="2" id="KW-1185">Reference proteome</keyword>